<keyword evidence="2" id="KW-0282">Flagellum</keyword>
<dbReference type="PANTHER" id="PTHR43228">
    <property type="entry name" value="TWO-COMPONENT RESPONSE REGULATOR"/>
    <property type="match status" value="1"/>
</dbReference>
<dbReference type="AlphaFoldDB" id="E6PZF3"/>
<dbReference type="InterPro" id="IPR011006">
    <property type="entry name" value="CheY-like_superfamily"/>
</dbReference>
<gene>
    <name evidence="2" type="primary">cheY</name>
    <name evidence="2" type="ORF">CARN3_1326</name>
</gene>
<dbReference type="PROSITE" id="PS50110">
    <property type="entry name" value="RESPONSE_REGULATORY"/>
    <property type="match status" value="1"/>
</dbReference>
<sequence length="146" mass="15988">MRAHGFSGQADNRQSEGVFMREIRVLIVDDSSVMRKIVERALRQAGLDPLVVLEAGSGVEGLEALKTNTVQLILSDINMPSMDGLEFLRQMRAQKLADGVPVVMITTESSEEHVKQAILAGAQGYIRKPFTAEQVKERVLPLLSAA</sequence>
<dbReference type="Gene3D" id="3.40.50.2300">
    <property type="match status" value="1"/>
</dbReference>
<keyword evidence="2" id="KW-0966">Cell projection</keyword>
<dbReference type="Pfam" id="PF00072">
    <property type="entry name" value="Response_reg"/>
    <property type="match status" value="1"/>
</dbReference>
<dbReference type="EMBL" id="CABN01000121">
    <property type="protein sequence ID" value="CBI00312.1"/>
    <property type="molecule type" value="Genomic_DNA"/>
</dbReference>
<dbReference type="InterPro" id="IPR001789">
    <property type="entry name" value="Sig_transdc_resp-reg_receiver"/>
</dbReference>
<dbReference type="SMART" id="SM00448">
    <property type="entry name" value="REC"/>
    <property type="match status" value="1"/>
</dbReference>
<reference evidence="2" key="1">
    <citation type="submission" date="2009-10" db="EMBL/GenBank/DDBJ databases">
        <title>Diversity of trophic interactions inside an arsenic-rich microbial ecosystem.</title>
        <authorList>
            <person name="Bertin P.N."/>
            <person name="Heinrich-Salmeron A."/>
            <person name="Pelletier E."/>
            <person name="Goulhen-Chollet F."/>
            <person name="Arsene-Ploetze F."/>
            <person name="Gallien S."/>
            <person name="Calteau A."/>
            <person name="Vallenet D."/>
            <person name="Casiot C."/>
            <person name="Chane-Woon-Ming B."/>
            <person name="Giloteaux L."/>
            <person name="Barakat M."/>
            <person name="Bonnefoy V."/>
            <person name="Bruneel O."/>
            <person name="Chandler M."/>
            <person name="Cleiss J."/>
            <person name="Duran R."/>
            <person name="Elbaz-Poulichet F."/>
            <person name="Fonknechten N."/>
            <person name="Lauga B."/>
            <person name="Mornico D."/>
            <person name="Ortet P."/>
            <person name="Schaeffer C."/>
            <person name="Siguier P."/>
            <person name="Alexander Thil Smith A."/>
            <person name="Van Dorsselaer A."/>
            <person name="Weissenbach J."/>
            <person name="Medigue C."/>
            <person name="Le Paslier D."/>
        </authorList>
    </citation>
    <scope>NUCLEOTIDE SEQUENCE</scope>
</reference>
<dbReference type="InterPro" id="IPR052048">
    <property type="entry name" value="ST_Response_Regulator"/>
</dbReference>
<dbReference type="PANTHER" id="PTHR43228:SF1">
    <property type="entry name" value="TWO-COMPONENT RESPONSE REGULATOR ARR22"/>
    <property type="match status" value="1"/>
</dbReference>
<proteinExistence type="predicted"/>
<name>E6PZF3_9ZZZZ</name>
<accession>E6PZF3</accession>
<evidence type="ECO:0000313" key="2">
    <source>
        <dbReference type="EMBL" id="CBI00312.1"/>
    </source>
</evidence>
<organism evidence="2">
    <name type="scientific">mine drainage metagenome</name>
    <dbReference type="NCBI Taxonomy" id="410659"/>
    <lineage>
        <taxon>unclassified sequences</taxon>
        <taxon>metagenomes</taxon>
        <taxon>ecological metagenomes</taxon>
    </lineage>
</organism>
<feature type="domain" description="Response regulatory" evidence="1">
    <location>
        <begin position="24"/>
        <end position="143"/>
    </location>
</feature>
<dbReference type="GO" id="GO:0000160">
    <property type="term" value="P:phosphorelay signal transduction system"/>
    <property type="evidence" value="ECO:0007669"/>
    <property type="project" value="InterPro"/>
</dbReference>
<keyword evidence="2" id="KW-0969">Cilium</keyword>
<comment type="caution">
    <text evidence="2">The sequence shown here is derived from an EMBL/GenBank/DDBJ whole genome shotgun (WGS) entry which is preliminary data.</text>
</comment>
<dbReference type="SUPFAM" id="SSF52172">
    <property type="entry name" value="CheY-like"/>
    <property type="match status" value="1"/>
</dbReference>
<evidence type="ECO:0000259" key="1">
    <source>
        <dbReference type="PROSITE" id="PS50110"/>
    </source>
</evidence>
<protein>
    <submittedName>
        <fullName evidence="2">Chemotaxis regulator transmitting signal to flagellar motor component</fullName>
    </submittedName>
</protein>